<keyword evidence="3" id="KW-1185">Reference proteome</keyword>
<protein>
    <submittedName>
        <fullName evidence="2">Uncharacterized protein</fullName>
    </submittedName>
</protein>
<accession>A0ABR2SG73</accession>
<evidence type="ECO:0000313" key="2">
    <source>
        <dbReference type="EMBL" id="KAK9024178.1"/>
    </source>
</evidence>
<dbReference type="EMBL" id="JBBPBN010000015">
    <property type="protein sequence ID" value="KAK9024178.1"/>
    <property type="molecule type" value="Genomic_DNA"/>
</dbReference>
<feature type="region of interest" description="Disordered" evidence="1">
    <location>
        <begin position="1"/>
        <end position="25"/>
    </location>
</feature>
<gene>
    <name evidence="2" type="ORF">V6N11_004355</name>
</gene>
<dbReference type="Proteomes" id="UP001396334">
    <property type="component" value="Unassembled WGS sequence"/>
</dbReference>
<evidence type="ECO:0000313" key="3">
    <source>
        <dbReference type="Proteomes" id="UP001396334"/>
    </source>
</evidence>
<evidence type="ECO:0000256" key="1">
    <source>
        <dbReference type="SAM" id="MobiDB-lite"/>
    </source>
</evidence>
<sequence>MGLTGQRLTKDGGLKPAEVGRRHRKQAAVDKVGKFMVEVEVEAEVDPMKKQVENPNRQHGICRVERGNPLKEEEESKQRFGFSVLIKKENEIHPQFSFPSQFFLVTQSVELLGARNLRFLKVI</sequence>
<organism evidence="2 3">
    <name type="scientific">Hibiscus sabdariffa</name>
    <name type="common">roselle</name>
    <dbReference type="NCBI Taxonomy" id="183260"/>
    <lineage>
        <taxon>Eukaryota</taxon>
        <taxon>Viridiplantae</taxon>
        <taxon>Streptophyta</taxon>
        <taxon>Embryophyta</taxon>
        <taxon>Tracheophyta</taxon>
        <taxon>Spermatophyta</taxon>
        <taxon>Magnoliopsida</taxon>
        <taxon>eudicotyledons</taxon>
        <taxon>Gunneridae</taxon>
        <taxon>Pentapetalae</taxon>
        <taxon>rosids</taxon>
        <taxon>malvids</taxon>
        <taxon>Malvales</taxon>
        <taxon>Malvaceae</taxon>
        <taxon>Malvoideae</taxon>
        <taxon>Hibiscus</taxon>
    </lineage>
</organism>
<proteinExistence type="predicted"/>
<reference evidence="2 3" key="1">
    <citation type="journal article" date="2024" name="G3 (Bethesda)">
        <title>Genome assembly of Hibiscus sabdariffa L. provides insights into metabolisms of medicinal natural products.</title>
        <authorList>
            <person name="Kim T."/>
        </authorList>
    </citation>
    <scope>NUCLEOTIDE SEQUENCE [LARGE SCALE GENOMIC DNA]</scope>
    <source>
        <strain evidence="2">TK-2024</strain>
        <tissue evidence="2">Old leaves</tissue>
    </source>
</reference>
<comment type="caution">
    <text evidence="2">The sequence shown here is derived from an EMBL/GenBank/DDBJ whole genome shotgun (WGS) entry which is preliminary data.</text>
</comment>
<name>A0ABR2SG73_9ROSI</name>